<proteinExistence type="inferred from homology"/>
<dbReference type="Proteomes" id="UP000007797">
    <property type="component" value="Unassembled WGS sequence"/>
</dbReference>
<dbReference type="RefSeq" id="XP_004362256.1">
    <property type="nucleotide sequence ID" value="XM_004362199.1"/>
</dbReference>
<dbReference type="CDD" id="cd03042">
    <property type="entry name" value="GST_N_Zeta"/>
    <property type="match status" value="1"/>
</dbReference>
<dbReference type="SUPFAM" id="SSF52833">
    <property type="entry name" value="Thioredoxin-like"/>
    <property type="match status" value="1"/>
</dbReference>
<dbReference type="InterPro" id="IPR034333">
    <property type="entry name" value="GST_Zeta_N"/>
</dbReference>
<dbReference type="InterPro" id="IPR036282">
    <property type="entry name" value="Glutathione-S-Trfase_C_sf"/>
</dbReference>
<evidence type="ECO:0000259" key="3">
    <source>
        <dbReference type="PROSITE" id="PS50405"/>
    </source>
</evidence>
<evidence type="ECO:0000313" key="5">
    <source>
        <dbReference type="Proteomes" id="UP000007797"/>
    </source>
</evidence>
<sequence length="217" mass="24714">MSEQQIILYNFWRSSASWRVRAALAFKKLEYKYVPVHLGKGQQKDEEYSKLNSMNVVPTLVIDGHTLVQSLSILEYLEDTRPDVSPLLPKDPFKRAVVRQIMQIIGSDIQPLQTIKVTNKILELTNNDQNKKSDWVKTWISNGFNGLEKLLQQHSGKYAVGDQVTLADLCIPAQVFSANAFNLDLTPYPNIDRINQNLLQLPEFQSSSPQNQIDADK</sequence>
<dbReference type="KEGG" id="dfa:DFA_06555"/>
<feature type="domain" description="GST C-terminal" evidence="3">
    <location>
        <begin position="91"/>
        <end position="217"/>
    </location>
</feature>
<keyword evidence="4" id="KW-0413">Isomerase</keyword>
<dbReference type="STRING" id="1054147.F4PJB9"/>
<dbReference type="Pfam" id="PF14497">
    <property type="entry name" value="GST_C_3"/>
    <property type="match status" value="1"/>
</dbReference>
<dbReference type="GO" id="GO:0006749">
    <property type="term" value="P:glutathione metabolic process"/>
    <property type="evidence" value="ECO:0007669"/>
    <property type="project" value="TreeGrafter"/>
</dbReference>
<dbReference type="SFLD" id="SFLDG00358">
    <property type="entry name" value="Main_(cytGST)"/>
    <property type="match status" value="1"/>
</dbReference>
<dbReference type="InterPro" id="IPR036249">
    <property type="entry name" value="Thioredoxin-like_sf"/>
</dbReference>
<dbReference type="NCBIfam" id="TIGR01262">
    <property type="entry name" value="maiA"/>
    <property type="match status" value="1"/>
</dbReference>
<dbReference type="FunFam" id="1.20.1050.10:FF:000017">
    <property type="entry name" value="Maleylacetoacetate isomerase"/>
    <property type="match status" value="1"/>
</dbReference>
<protein>
    <submittedName>
        <fullName evidence="4">Maleylacetoacetate isomerase</fullName>
    </submittedName>
</protein>
<comment type="similarity">
    <text evidence="1">Belongs to the GST superfamily. Zeta family.</text>
</comment>
<dbReference type="PANTHER" id="PTHR42673:SF4">
    <property type="entry name" value="MALEYLACETOACETATE ISOMERASE"/>
    <property type="match status" value="1"/>
</dbReference>
<dbReference type="GO" id="GO:0016034">
    <property type="term" value="F:maleylacetoacetate isomerase activity"/>
    <property type="evidence" value="ECO:0007669"/>
    <property type="project" value="TreeGrafter"/>
</dbReference>
<gene>
    <name evidence="4" type="ORF">DFA_06555</name>
</gene>
<dbReference type="PANTHER" id="PTHR42673">
    <property type="entry name" value="MALEYLACETOACETATE ISOMERASE"/>
    <property type="match status" value="1"/>
</dbReference>
<dbReference type="Gene3D" id="1.20.1050.10">
    <property type="match status" value="1"/>
</dbReference>
<feature type="domain" description="GST N-terminal" evidence="2">
    <location>
        <begin position="4"/>
        <end position="85"/>
    </location>
</feature>
<reference evidence="5" key="1">
    <citation type="journal article" date="2011" name="Genome Res.">
        <title>Phylogeny-wide analysis of social amoeba genomes highlights ancient origins for complex intercellular communication.</title>
        <authorList>
            <person name="Heidel A.J."/>
            <person name="Lawal H.M."/>
            <person name="Felder M."/>
            <person name="Schilde C."/>
            <person name="Helps N.R."/>
            <person name="Tunggal B."/>
            <person name="Rivero F."/>
            <person name="John U."/>
            <person name="Schleicher M."/>
            <person name="Eichinger L."/>
            <person name="Platzer M."/>
            <person name="Noegel A.A."/>
            <person name="Schaap P."/>
            <person name="Gloeckner G."/>
        </authorList>
    </citation>
    <scope>NUCLEOTIDE SEQUENCE [LARGE SCALE GENOMIC DNA]</scope>
    <source>
        <strain evidence="5">SH3</strain>
    </source>
</reference>
<dbReference type="OMA" id="WYRHWVR"/>
<dbReference type="InterPro" id="IPR040079">
    <property type="entry name" value="Glutathione_S-Trfase"/>
</dbReference>
<keyword evidence="5" id="KW-1185">Reference proteome</keyword>
<dbReference type="SFLD" id="SFLDS00019">
    <property type="entry name" value="Glutathione_Transferase_(cytos"/>
    <property type="match status" value="1"/>
</dbReference>
<dbReference type="GO" id="GO:0004364">
    <property type="term" value="F:glutathione transferase activity"/>
    <property type="evidence" value="ECO:0007669"/>
    <property type="project" value="TreeGrafter"/>
</dbReference>
<evidence type="ECO:0000259" key="2">
    <source>
        <dbReference type="PROSITE" id="PS50404"/>
    </source>
</evidence>
<dbReference type="InterPro" id="IPR004045">
    <property type="entry name" value="Glutathione_S-Trfase_N"/>
</dbReference>
<dbReference type="InterPro" id="IPR004046">
    <property type="entry name" value="GST_C"/>
</dbReference>
<dbReference type="SUPFAM" id="SSF47616">
    <property type="entry name" value="GST C-terminal domain-like"/>
    <property type="match status" value="1"/>
</dbReference>
<dbReference type="InterPro" id="IPR010987">
    <property type="entry name" value="Glutathione-S-Trfase_C-like"/>
</dbReference>
<dbReference type="EMBL" id="GL883007">
    <property type="protein sequence ID" value="EGG24405.1"/>
    <property type="molecule type" value="Genomic_DNA"/>
</dbReference>
<dbReference type="Gene3D" id="3.40.30.10">
    <property type="entry name" value="Glutaredoxin"/>
    <property type="match status" value="1"/>
</dbReference>
<dbReference type="GO" id="GO:0005739">
    <property type="term" value="C:mitochondrion"/>
    <property type="evidence" value="ECO:0007669"/>
    <property type="project" value="TreeGrafter"/>
</dbReference>
<dbReference type="PROSITE" id="PS50405">
    <property type="entry name" value="GST_CTER"/>
    <property type="match status" value="1"/>
</dbReference>
<dbReference type="Pfam" id="PF02798">
    <property type="entry name" value="GST_N"/>
    <property type="match status" value="1"/>
</dbReference>
<dbReference type="InterPro" id="IPR034330">
    <property type="entry name" value="GST_Zeta_C"/>
</dbReference>
<dbReference type="PROSITE" id="PS50404">
    <property type="entry name" value="GST_NTER"/>
    <property type="match status" value="1"/>
</dbReference>
<evidence type="ECO:0000256" key="1">
    <source>
        <dbReference type="ARBA" id="ARBA00010007"/>
    </source>
</evidence>
<accession>F4PJB9</accession>
<dbReference type="InterPro" id="IPR005955">
    <property type="entry name" value="GST_Zeta"/>
</dbReference>
<dbReference type="GeneID" id="14875945"/>
<name>F4PJB9_CACFS</name>
<evidence type="ECO:0000313" key="4">
    <source>
        <dbReference type="EMBL" id="EGG24405.1"/>
    </source>
</evidence>
<dbReference type="AlphaFoldDB" id="F4PJB9"/>
<dbReference type="GO" id="GO:0006559">
    <property type="term" value="P:L-phenylalanine catabolic process"/>
    <property type="evidence" value="ECO:0007669"/>
    <property type="project" value="TreeGrafter"/>
</dbReference>
<dbReference type="OrthoDB" id="202840at2759"/>
<organism evidence="4 5">
    <name type="scientific">Cavenderia fasciculata</name>
    <name type="common">Slime mold</name>
    <name type="synonym">Dictyostelium fasciculatum</name>
    <dbReference type="NCBI Taxonomy" id="261658"/>
    <lineage>
        <taxon>Eukaryota</taxon>
        <taxon>Amoebozoa</taxon>
        <taxon>Evosea</taxon>
        <taxon>Eumycetozoa</taxon>
        <taxon>Dictyostelia</taxon>
        <taxon>Acytosteliales</taxon>
        <taxon>Cavenderiaceae</taxon>
        <taxon>Cavenderia</taxon>
    </lineage>
</organism>
<dbReference type="CDD" id="cd03191">
    <property type="entry name" value="GST_C_Zeta"/>
    <property type="match status" value="1"/>
</dbReference>